<evidence type="ECO:0000256" key="4">
    <source>
        <dbReference type="ARBA" id="ARBA00013167"/>
    </source>
</evidence>
<dbReference type="GO" id="GO:0005737">
    <property type="term" value="C:cytoplasm"/>
    <property type="evidence" value="ECO:0007669"/>
    <property type="project" value="UniProtKB-SubCell"/>
</dbReference>
<evidence type="ECO:0000313" key="11">
    <source>
        <dbReference type="EMBL" id="SDB86769.1"/>
    </source>
</evidence>
<dbReference type="EMBL" id="FMYG01000001">
    <property type="protein sequence ID" value="SDB86769.1"/>
    <property type="molecule type" value="Genomic_DNA"/>
</dbReference>
<dbReference type="Proteomes" id="UP000183203">
    <property type="component" value="Unassembled WGS sequence"/>
</dbReference>
<keyword evidence="5" id="KW-0963">Cytoplasm</keyword>
<dbReference type="SUPFAM" id="SSF54637">
    <property type="entry name" value="Thioesterase/thiol ester dehydrase-isomerase"/>
    <property type="match status" value="1"/>
</dbReference>
<dbReference type="InterPro" id="IPR013114">
    <property type="entry name" value="FabA_FabZ"/>
</dbReference>
<dbReference type="InterPro" id="IPR029069">
    <property type="entry name" value="HotDog_dom_sf"/>
</dbReference>
<dbReference type="EC" id="4.2.1.59" evidence="4"/>
<dbReference type="GO" id="GO:0019171">
    <property type="term" value="F:(3R)-hydroxyacyl-[acyl-carrier-protein] dehydratase activity"/>
    <property type="evidence" value="ECO:0007669"/>
    <property type="project" value="UniProtKB-EC"/>
</dbReference>
<evidence type="ECO:0000256" key="7">
    <source>
        <dbReference type="ARBA" id="ARBA00022556"/>
    </source>
</evidence>
<reference evidence="11 12" key="1">
    <citation type="submission" date="2016-09" db="EMBL/GenBank/DDBJ databases">
        <authorList>
            <person name="Capua I."/>
            <person name="De Benedictis P."/>
            <person name="Joannis T."/>
            <person name="Lombin L.H."/>
            <person name="Cattoli G."/>
        </authorList>
    </citation>
    <scope>NUCLEOTIDE SEQUENCE [LARGE SCALE GENOMIC DNA]</scope>
    <source>
        <strain evidence="11 12">NIO-1002</strain>
    </source>
</reference>
<organism evidence="11 12">
    <name type="scientific">Microbacterium enclense</name>
    <dbReference type="NCBI Taxonomy" id="993073"/>
    <lineage>
        <taxon>Bacteria</taxon>
        <taxon>Bacillati</taxon>
        <taxon>Actinomycetota</taxon>
        <taxon>Actinomycetes</taxon>
        <taxon>Micrococcales</taxon>
        <taxon>Microbacteriaceae</taxon>
        <taxon>Microbacterium</taxon>
    </lineage>
</organism>
<dbReference type="PANTHER" id="PTHR30272:SF1">
    <property type="entry name" value="3-HYDROXYACYL-[ACYL-CARRIER-PROTEIN] DEHYDRATASE"/>
    <property type="match status" value="1"/>
</dbReference>
<evidence type="ECO:0000256" key="1">
    <source>
        <dbReference type="ARBA" id="ARBA00001055"/>
    </source>
</evidence>
<evidence type="ECO:0000256" key="2">
    <source>
        <dbReference type="ARBA" id="ARBA00004496"/>
    </source>
</evidence>
<protein>
    <recommendedName>
        <fullName evidence="4">3-hydroxyacyl-[acyl-carrier-protein] dehydratase</fullName>
        <ecNumber evidence="4">4.2.1.59</ecNumber>
    </recommendedName>
</protein>
<gene>
    <name evidence="11" type="ORF">SAMN05216418_0808</name>
</gene>
<dbReference type="OrthoDB" id="9772788at2"/>
<keyword evidence="9" id="KW-0456">Lyase</keyword>
<keyword evidence="8" id="KW-0443">Lipid metabolism</keyword>
<dbReference type="Pfam" id="PF07977">
    <property type="entry name" value="FabA"/>
    <property type="match status" value="1"/>
</dbReference>
<comment type="function">
    <text evidence="10">Involved in unsaturated fatty acids biosynthesis. Catalyzes the dehydration of short chain beta-hydroxyacyl-ACPs and long chain saturated and unsaturated beta-hydroxyacyl-ACPs.</text>
</comment>
<dbReference type="NCBIfam" id="NF000582">
    <property type="entry name" value="PRK00006.1"/>
    <property type="match status" value="1"/>
</dbReference>
<dbReference type="Gene3D" id="3.10.129.10">
    <property type="entry name" value="Hotdog Thioesterase"/>
    <property type="match status" value="1"/>
</dbReference>
<evidence type="ECO:0000256" key="6">
    <source>
        <dbReference type="ARBA" id="ARBA00022516"/>
    </source>
</evidence>
<comment type="similarity">
    <text evidence="3">Belongs to the thioester dehydratase family. FabZ subfamily.</text>
</comment>
<evidence type="ECO:0000256" key="9">
    <source>
        <dbReference type="ARBA" id="ARBA00023239"/>
    </source>
</evidence>
<evidence type="ECO:0000256" key="8">
    <source>
        <dbReference type="ARBA" id="ARBA00023098"/>
    </source>
</evidence>
<dbReference type="STRING" id="993073.AS029_02835"/>
<evidence type="ECO:0000256" key="3">
    <source>
        <dbReference type="ARBA" id="ARBA00009174"/>
    </source>
</evidence>
<dbReference type="PANTHER" id="PTHR30272">
    <property type="entry name" value="3-HYDROXYACYL-[ACYL-CARRIER-PROTEIN] DEHYDRATASE"/>
    <property type="match status" value="1"/>
</dbReference>
<evidence type="ECO:0000313" key="12">
    <source>
        <dbReference type="Proteomes" id="UP000183203"/>
    </source>
</evidence>
<dbReference type="CDD" id="cd01288">
    <property type="entry name" value="FabZ"/>
    <property type="match status" value="1"/>
</dbReference>
<dbReference type="AlphaFoldDB" id="A0A1G6GXR4"/>
<proteinExistence type="inferred from homology"/>
<dbReference type="FunFam" id="3.10.129.10:FF:000001">
    <property type="entry name" value="3-hydroxyacyl-[acyl-carrier-protein] dehydratase FabZ"/>
    <property type="match status" value="1"/>
</dbReference>
<dbReference type="RefSeq" id="WP_058231052.1">
    <property type="nucleotide sequence ID" value="NZ_FMYG01000001.1"/>
</dbReference>
<evidence type="ECO:0000256" key="5">
    <source>
        <dbReference type="ARBA" id="ARBA00022490"/>
    </source>
</evidence>
<name>A0A1G6GXR4_9MICO</name>
<evidence type="ECO:0000256" key="10">
    <source>
        <dbReference type="ARBA" id="ARBA00025049"/>
    </source>
</evidence>
<sequence length="148" mass="15522">MTGRRGVALASAEVARRLPHRHPFLLLDRVDDLEVGISAVGTKNVSIADPVFAGHFPGNPVYPGVHMVEVAAQLCGLIGSSDEPEPVLGYLASIKRFKFVAVVVPGDQMRISARAGASIGALTEFAVEITVAGRVVASGVLAIARARR</sequence>
<dbReference type="GO" id="GO:0009245">
    <property type="term" value="P:lipid A biosynthetic process"/>
    <property type="evidence" value="ECO:0007669"/>
    <property type="project" value="UniProtKB-KW"/>
</dbReference>
<dbReference type="GO" id="GO:0016020">
    <property type="term" value="C:membrane"/>
    <property type="evidence" value="ECO:0007669"/>
    <property type="project" value="GOC"/>
</dbReference>
<keyword evidence="6" id="KW-0444">Lipid biosynthesis</keyword>
<accession>A0A1G6GXR4</accession>
<keyword evidence="7" id="KW-0441">Lipid A biosynthesis</keyword>
<comment type="subcellular location">
    <subcellularLocation>
        <location evidence="2">Cytoplasm</location>
    </subcellularLocation>
</comment>
<comment type="catalytic activity">
    <reaction evidence="1">
        <text>a (3R)-hydroxyacyl-[ACP] = a (2E)-enoyl-[ACP] + H2O</text>
        <dbReference type="Rhea" id="RHEA:13097"/>
        <dbReference type="Rhea" id="RHEA-COMP:9925"/>
        <dbReference type="Rhea" id="RHEA-COMP:9945"/>
        <dbReference type="ChEBI" id="CHEBI:15377"/>
        <dbReference type="ChEBI" id="CHEBI:78784"/>
        <dbReference type="ChEBI" id="CHEBI:78827"/>
        <dbReference type="EC" id="4.2.1.59"/>
    </reaction>
</comment>